<gene>
    <name evidence="1" type="ORF">DPMN_023281</name>
</gene>
<name>A0A9D4RAK8_DREPO</name>
<organism evidence="1 2">
    <name type="scientific">Dreissena polymorpha</name>
    <name type="common">Zebra mussel</name>
    <name type="synonym">Mytilus polymorpha</name>
    <dbReference type="NCBI Taxonomy" id="45954"/>
    <lineage>
        <taxon>Eukaryota</taxon>
        <taxon>Metazoa</taxon>
        <taxon>Spiralia</taxon>
        <taxon>Lophotrochozoa</taxon>
        <taxon>Mollusca</taxon>
        <taxon>Bivalvia</taxon>
        <taxon>Autobranchia</taxon>
        <taxon>Heteroconchia</taxon>
        <taxon>Euheterodonta</taxon>
        <taxon>Imparidentia</taxon>
        <taxon>Neoheterodontei</taxon>
        <taxon>Myida</taxon>
        <taxon>Dreissenoidea</taxon>
        <taxon>Dreissenidae</taxon>
        <taxon>Dreissena</taxon>
    </lineage>
</organism>
<reference evidence="1" key="2">
    <citation type="submission" date="2020-11" db="EMBL/GenBank/DDBJ databases">
        <authorList>
            <person name="McCartney M.A."/>
            <person name="Auch B."/>
            <person name="Kono T."/>
            <person name="Mallez S."/>
            <person name="Becker A."/>
            <person name="Gohl D.M."/>
            <person name="Silverstein K.A.T."/>
            <person name="Koren S."/>
            <person name="Bechman K.B."/>
            <person name="Herman A."/>
            <person name="Abrahante J.E."/>
            <person name="Garbe J."/>
        </authorList>
    </citation>
    <scope>NUCLEOTIDE SEQUENCE</scope>
    <source>
        <strain evidence="1">Duluth1</strain>
        <tissue evidence="1">Whole animal</tissue>
    </source>
</reference>
<dbReference type="Proteomes" id="UP000828390">
    <property type="component" value="Unassembled WGS sequence"/>
</dbReference>
<sequence>MSTCCRDVQAYHATVTAWMVEMETNVPRGKTLMEDLQSRSSLFIQVNSPHTWTFLSA</sequence>
<evidence type="ECO:0000313" key="1">
    <source>
        <dbReference type="EMBL" id="KAH3860383.1"/>
    </source>
</evidence>
<evidence type="ECO:0000313" key="2">
    <source>
        <dbReference type="Proteomes" id="UP000828390"/>
    </source>
</evidence>
<proteinExistence type="predicted"/>
<dbReference type="EMBL" id="JAIWYP010000002">
    <property type="protein sequence ID" value="KAH3860383.1"/>
    <property type="molecule type" value="Genomic_DNA"/>
</dbReference>
<comment type="caution">
    <text evidence="1">The sequence shown here is derived from an EMBL/GenBank/DDBJ whole genome shotgun (WGS) entry which is preliminary data.</text>
</comment>
<protein>
    <submittedName>
        <fullName evidence="1">Uncharacterized protein</fullName>
    </submittedName>
</protein>
<dbReference type="AlphaFoldDB" id="A0A9D4RAK8"/>
<accession>A0A9D4RAK8</accession>
<keyword evidence="2" id="KW-1185">Reference proteome</keyword>
<reference evidence="1" key="1">
    <citation type="journal article" date="2019" name="bioRxiv">
        <title>The Genome of the Zebra Mussel, Dreissena polymorpha: A Resource for Invasive Species Research.</title>
        <authorList>
            <person name="McCartney M.A."/>
            <person name="Auch B."/>
            <person name="Kono T."/>
            <person name="Mallez S."/>
            <person name="Zhang Y."/>
            <person name="Obille A."/>
            <person name="Becker A."/>
            <person name="Abrahante J.E."/>
            <person name="Garbe J."/>
            <person name="Badalamenti J.P."/>
            <person name="Herman A."/>
            <person name="Mangelson H."/>
            <person name="Liachko I."/>
            <person name="Sullivan S."/>
            <person name="Sone E.D."/>
            <person name="Koren S."/>
            <person name="Silverstein K.A.T."/>
            <person name="Beckman K.B."/>
            <person name="Gohl D.M."/>
        </authorList>
    </citation>
    <scope>NUCLEOTIDE SEQUENCE</scope>
    <source>
        <strain evidence="1">Duluth1</strain>
        <tissue evidence="1">Whole animal</tissue>
    </source>
</reference>